<organism evidence="5 6">
    <name type="scientific">Mycolicibacterium tokaiense</name>
    <dbReference type="NCBI Taxonomy" id="39695"/>
    <lineage>
        <taxon>Bacteria</taxon>
        <taxon>Bacillati</taxon>
        <taxon>Actinomycetota</taxon>
        <taxon>Actinomycetes</taxon>
        <taxon>Mycobacteriales</taxon>
        <taxon>Mycobacteriaceae</taxon>
        <taxon>Mycolicibacterium</taxon>
    </lineage>
</organism>
<dbReference type="SUPFAM" id="SSF51735">
    <property type="entry name" value="NAD(P)-binding Rossmann-fold domains"/>
    <property type="match status" value="1"/>
</dbReference>
<evidence type="ECO:0000313" key="5">
    <source>
        <dbReference type="EMBL" id="STZ58730.1"/>
    </source>
</evidence>
<dbReference type="GO" id="GO:0052588">
    <property type="term" value="F:diacetyl reductase ((S)-acetoin forming) (NAD+) activity"/>
    <property type="evidence" value="ECO:0007669"/>
    <property type="project" value="UniProtKB-EC"/>
</dbReference>
<dbReference type="SMART" id="SM00822">
    <property type="entry name" value="PKS_KR"/>
    <property type="match status" value="1"/>
</dbReference>
<keyword evidence="6" id="KW-1185">Reference proteome</keyword>
<dbReference type="Proteomes" id="UP000254978">
    <property type="component" value="Unassembled WGS sequence"/>
</dbReference>
<evidence type="ECO:0000256" key="3">
    <source>
        <dbReference type="RuleBase" id="RU000363"/>
    </source>
</evidence>
<dbReference type="PRINTS" id="PR00080">
    <property type="entry name" value="SDRFAMILY"/>
</dbReference>
<evidence type="ECO:0000256" key="2">
    <source>
        <dbReference type="ARBA" id="ARBA00023002"/>
    </source>
</evidence>
<sequence>MTDRLTDKSIVITGAGRGIGAGLAHGLAAEGALITVVDRDSAGAHAVADAIVAQGGRACAAVADVTDRASVRTAIATAVSEYGRLDVMFNNAGLNIPQPFLEITEDSWHTVMNVNALGVLIGTQEAATQMIAQGGPGKIVNTASIAGREGYASFAPYSASKFAVIAIIQAAARALAAQSITVNGFSPGVVDTPLWQQLDKDLVAIGDAEQPGDAFAAFASGALVGRAATPADIVPTAIFLAAPDSDYITGQVMAVDGGMVLV</sequence>
<dbReference type="EMBL" id="UGQT01000001">
    <property type="protein sequence ID" value="STZ58730.1"/>
    <property type="molecule type" value="Genomic_DNA"/>
</dbReference>
<evidence type="ECO:0000313" key="6">
    <source>
        <dbReference type="Proteomes" id="UP000254978"/>
    </source>
</evidence>
<dbReference type="EC" id="1.1.1.304" evidence="5"/>
<dbReference type="GO" id="GO:0048038">
    <property type="term" value="F:quinone binding"/>
    <property type="evidence" value="ECO:0007669"/>
    <property type="project" value="TreeGrafter"/>
</dbReference>
<dbReference type="PANTHER" id="PTHR42760:SF133">
    <property type="entry name" value="3-OXOACYL-[ACYL-CARRIER-PROTEIN] REDUCTASE"/>
    <property type="match status" value="1"/>
</dbReference>
<dbReference type="RefSeq" id="WP_115278457.1">
    <property type="nucleotide sequence ID" value="NZ_AP022600.1"/>
</dbReference>
<gene>
    <name evidence="5" type="primary">budC_1</name>
    <name evidence="5" type="ORF">NCTC10821_02245</name>
</gene>
<dbReference type="PRINTS" id="PR00081">
    <property type="entry name" value="GDHRDH"/>
</dbReference>
<protein>
    <submittedName>
        <fullName evidence="5">Acetoin reductase</fullName>
        <ecNumber evidence="5">1.1.1.304</ecNumber>
    </submittedName>
</protein>
<evidence type="ECO:0000256" key="1">
    <source>
        <dbReference type="ARBA" id="ARBA00006484"/>
    </source>
</evidence>
<name>A0A378TDL7_9MYCO</name>
<dbReference type="InterPro" id="IPR002347">
    <property type="entry name" value="SDR_fam"/>
</dbReference>
<dbReference type="Pfam" id="PF00106">
    <property type="entry name" value="adh_short"/>
    <property type="match status" value="1"/>
</dbReference>
<comment type="similarity">
    <text evidence="1 3">Belongs to the short-chain dehydrogenases/reductases (SDR) family.</text>
</comment>
<dbReference type="FunFam" id="3.40.50.720:FF:000084">
    <property type="entry name" value="Short-chain dehydrogenase reductase"/>
    <property type="match status" value="1"/>
</dbReference>
<dbReference type="PROSITE" id="PS00061">
    <property type="entry name" value="ADH_SHORT"/>
    <property type="match status" value="1"/>
</dbReference>
<feature type="domain" description="Ketoreductase" evidence="4">
    <location>
        <begin position="8"/>
        <end position="188"/>
    </location>
</feature>
<proteinExistence type="inferred from homology"/>
<dbReference type="OrthoDB" id="286404at2"/>
<dbReference type="AlphaFoldDB" id="A0A378TDL7"/>
<evidence type="ECO:0000259" key="4">
    <source>
        <dbReference type="SMART" id="SM00822"/>
    </source>
</evidence>
<dbReference type="InterPro" id="IPR020904">
    <property type="entry name" value="Sc_DH/Rdtase_CS"/>
</dbReference>
<keyword evidence="2 5" id="KW-0560">Oxidoreductase</keyword>
<dbReference type="Gene3D" id="3.40.50.720">
    <property type="entry name" value="NAD(P)-binding Rossmann-like Domain"/>
    <property type="match status" value="1"/>
</dbReference>
<dbReference type="PANTHER" id="PTHR42760">
    <property type="entry name" value="SHORT-CHAIN DEHYDROGENASES/REDUCTASES FAMILY MEMBER"/>
    <property type="match status" value="1"/>
</dbReference>
<dbReference type="InterPro" id="IPR057326">
    <property type="entry name" value="KR_dom"/>
</dbReference>
<dbReference type="InterPro" id="IPR036291">
    <property type="entry name" value="NAD(P)-bd_dom_sf"/>
</dbReference>
<reference evidence="5 6" key="1">
    <citation type="submission" date="2018-06" db="EMBL/GenBank/DDBJ databases">
        <authorList>
            <consortium name="Pathogen Informatics"/>
            <person name="Doyle S."/>
        </authorList>
    </citation>
    <scope>NUCLEOTIDE SEQUENCE [LARGE SCALE GENOMIC DNA]</scope>
    <source>
        <strain evidence="5 6">NCTC10821</strain>
    </source>
</reference>
<dbReference type="GO" id="GO:0006633">
    <property type="term" value="P:fatty acid biosynthetic process"/>
    <property type="evidence" value="ECO:0007669"/>
    <property type="project" value="TreeGrafter"/>
</dbReference>
<accession>A0A378TDL7</accession>